<sequence length="215" mass="25388">MVPCKGQIEVITISADNKEEELTKKRMKENEWEREKDVATALSPDSEIKKLIQKVMREEFEQLKQQLIVEIMEQQFERTIKEIIKEQMKKLTQELTDEIKYLRVKMDEIVKEKIDDNMNKNNEKQGDKNNTLRNDRIKDSYAQITRKSTKNEIIVQPIKEQDNEITERTIKQKVDIMQLGAGVERLIKGPKGRITLECEKSKDREILKEAITEKL</sequence>
<accession>A0A0J7K0Y1</accession>
<evidence type="ECO:0000313" key="1">
    <source>
        <dbReference type="EMBL" id="KMQ83841.1"/>
    </source>
</evidence>
<dbReference type="PaxDb" id="67767-A0A0J7K0Y1"/>
<organism evidence="1 2">
    <name type="scientific">Lasius niger</name>
    <name type="common">Black garden ant</name>
    <dbReference type="NCBI Taxonomy" id="67767"/>
    <lineage>
        <taxon>Eukaryota</taxon>
        <taxon>Metazoa</taxon>
        <taxon>Ecdysozoa</taxon>
        <taxon>Arthropoda</taxon>
        <taxon>Hexapoda</taxon>
        <taxon>Insecta</taxon>
        <taxon>Pterygota</taxon>
        <taxon>Neoptera</taxon>
        <taxon>Endopterygota</taxon>
        <taxon>Hymenoptera</taxon>
        <taxon>Apocrita</taxon>
        <taxon>Aculeata</taxon>
        <taxon>Formicoidea</taxon>
        <taxon>Formicidae</taxon>
        <taxon>Formicinae</taxon>
        <taxon>Lasius</taxon>
        <taxon>Lasius</taxon>
    </lineage>
</organism>
<feature type="non-terminal residue" evidence="1">
    <location>
        <position position="215"/>
    </location>
</feature>
<dbReference type="AlphaFoldDB" id="A0A0J7K0Y1"/>
<evidence type="ECO:0000313" key="2">
    <source>
        <dbReference type="Proteomes" id="UP000036403"/>
    </source>
</evidence>
<comment type="caution">
    <text evidence="1">The sequence shown here is derived from an EMBL/GenBank/DDBJ whole genome shotgun (WGS) entry which is preliminary data.</text>
</comment>
<dbReference type="EMBL" id="LBMM01018264">
    <property type="protein sequence ID" value="KMQ83841.1"/>
    <property type="molecule type" value="Genomic_DNA"/>
</dbReference>
<gene>
    <name evidence="1" type="ORF">RF55_18985</name>
</gene>
<dbReference type="OrthoDB" id="7554073at2759"/>
<reference evidence="1 2" key="1">
    <citation type="submission" date="2015-04" db="EMBL/GenBank/DDBJ databases">
        <title>Lasius niger genome sequencing.</title>
        <authorList>
            <person name="Konorov E.A."/>
            <person name="Nikitin M.A."/>
            <person name="Kirill M.V."/>
            <person name="Chang P."/>
        </authorList>
    </citation>
    <scope>NUCLEOTIDE SEQUENCE [LARGE SCALE GENOMIC DNA]</scope>
    <source>
        <tissue evidence="1">Whole</tissue>
    </source>
</reference>
<protein>
    <submittedName>
        <fullName evidence="1">Uncharacterized protein</fullName>
    </submittedName>
</protein>
<name>A0A0J7K0Y1_LASNI</name>
<dbReference type="Proteomes" id="UP000036403">
    <property type="component" value="Unassembled WGS sequence"/>
</dbReference>
<keyword evidence="2" id="KW-1185">Reference proteome</keyword>
<proteinExistence type="predicted"/>